<dbReference type="GO" id="GO:0034974">
    <property type="term" value="C:Swi5-Swi2 complex"/>
    <property type="evidence" value="ECO:0007669"/>
    <property type="project" value="TreeGrafter"/>
</dbReference>
<feature type="compositionally biased region" description="Polar residues" evidence="4">
    <location>
        <begin position="64"/>
        <end position="76"/>
    </location>
</feature>
<protein>
    <submittedName>
        <fullName evidence="5">Swi5-like zinc finger protein</fullName>
    </submittedName>
</protein>
<accession>A0A9P6T2R2</accession>
<dbReference type="Gene3D" id="1.20.5.170">
    <property type="match status" value="1"/>
</dbReference>
<proteinExistence type="inferred from homology"/>
<evidence type="ECO:0000256" key="1">
    <source>
        <dbReference type="ARBA" id="ARBA00008060"/>
    </source>
</evidence>
<evidence type="ECO:0000256" key="3">
    <source>
        <dbReference type="ARBA" id="ARBA00023204"/>
    </source>
</evidence>
<dbReference type="InterPro" id="IPR010760">
    <property type="entry name" value="DNA-repair_Swi5"/>
</dbReference>
<comment type="similarity">
    <text evidence="1">Belongs to the SWI5/SAE3 family.</text>
</comment>
<dbReference type="Proteomes" id="UP000703661">
    <property type="component" value="Unassembled WGS sequence"/>
</dbReference>
<evidence type="ECO:0000313" key="6">
    <source>
        <dbReference type="Proteomes" id="UP000703661"/>
    </source>
</evidence>
<feature type="region of interest" description="Disordered" evidence="4">
    <location>
        <begin position="143"/>
        <end position="167"/>
    </location>
</feature>
<dbReference type="EMBL" id="JAAAID010000193">
    <property type="protein sequence ID" value="KAG0020832.1"/>
    <property type="molecule type" value="Genomic_DNA"/>
</dbReference>
<dbReference type="GO" id="GO:0032798">
    <property type="term" value="C:Swi5-Sfr1 complex"/>
    <property type="evidence" value="ECO:0007669"/>
    <property type="project" value="TreeGrafter"/>
</dbReference>
<feature type="compositionally biased region" description="Basic and acidic residues" evidence="4">
    <location>
        <begin position="157"/>
        <end position="167"/>
    </location>
</feature>
<evidence type="ECO:0000256" key="2">
    <source>
        <dbReference type="ARBA" id="ARBA00022763"/>
    </source>
</evidence>
<gene>
    <name evidence="5" type="primary">SWI5</name>
    <name evidence="5" type="ORF">BGZ80_003502</name>
</gene>
<feature type="compositionally biased region" description="Basic and acidic residues" evidence="4">
    <location>
        <begin position="1"/>
        <end position="40"/>
    </location>
</feature>
<keyword evidence="3" id="KW-0234">DNA repair</keyword>
<evidence type="ECO:0000256" key="4">
    <source>
        <dbReference type="SAM" id="MobiDB-lite"/>
    </source>
</evidence>
<feature type="compositionally biased region" description="Acidic residues" evidence="4">
    <location>
        <begin position="106"/>
        <end position="128"/>
    </location>
</feature>
<keyword evidence="2" id="KW-0227">DNA damage</keyword>
<dbReference type="PANTHER" id="PTHR28529">
    <property type="entry name" value="DNA REPAIR PROTEIN SWI5 HOMOLOG"/>
    <property type="match status" value="1"/>
</dbReference>
<dbReference type="GO" id="GO:0000724">
    <property type="term" value="P:double-strand break repair via homologous recombination"/>
    <property type="evidence" value="ECO:0007669"/>
    <property type="project" value="TreeGrafter"/>
</dbReference>
<keyword evidence="6" id="KW-1185">Reference proteome</keyword>
<dbReference type="Pfam" id="PF07061">
    <property type="entry name" value="Swi5"/>
    <property type="match status" value="1"/>
</dbReference>
<comment type="caution">
    <text evidence="5">The sequence shown here is derived from an EMBL/GenBank/DDBJ whole genome shotgun (WGS) entry which is preliminary data.</text>
</comment>
<sequence length="247" mass="28456">MQDSQDQHPRSSQERRNRSNEQHRRERPGRGERDRNRDNESMSPRSSRRRTDQSSRLSHEQQDISEQQKALEQSIFSFIEELEGHGQGQPQAHDQELKDAGPSEPDIQDVAEPEEEGEPEIEVVEEVSIEMMIPLEPAPIPVLEQSYSNGDSQEDQESFKPTHQTKEDAQIEELKAAILELQRQEREIIQSIRGEGTPSEIISRHIKQLHRYNEIKDAGQIILGKCAELDGSTIKKQYEIYGLDLED</sequence>
<feature type="compositionally biased region" description="Basic and acidic residues" evidence="4">
    <location>
        <begin position="49"/>
        <end position="62"/>
    </location>
</feature>
<reference evidence="5" key="1">
    <citation type="journal article" date="2020" name="Fungal Divers.">
        <title>Resolving the Mortierellaceae phylogeny through synthesis of multi-gene phylogenetics and phylogenomics.</title>
        <authorList>
            <person name="Vandepol N."/>
            <person name="Liber J."/>
            <person name="Desiro A."/>
            <person name="Na H."/>
            <person name="Kennedy M."/>
            <person name="Barry K."/>
            <person name="Grigoriev I.V."/>
            <person name="Miller A.N."/>
            <person name="O'Donnell K."/>
            <person name="Stajich J.E."/>
            <person name="Bonito G."/>
        </authorList>
    </citation>
    <scope>NUCLEOTIDE SEQUENCE</scope>
    <source>
        <strain evidence="5">NRRL 2769</strain>
    </source>
</reference>
<evidence type="ECO:0000313" key="5">
    <source>
        <dbReference type="EMBL" id="KAG0020832.1"/>
    </source>
</evidence>
<name>A0A9P6T2R2_9FUNG</name>
<feature type="region of interest" description="Disordered" evidence="4">
    <location>
        <begin position="1"/>
        <end position="128"/>
    </location>
</feature>
<organism evidence="5 6">
    <name type="scientific">Entomortierella chlamydospora</name>
    <dbReference type="NCBI Taxonomy" id="101097"/>
    <lineage>
        <taxon>Eukaryota</taxon>
        <taxon>Fungi</taxon>
        <taxon>Fungi incertae sedis</taxon>
        <taxon>Mucoromycota</taxon>
        <taxon>Mortierellomycotina</taxon>
        <taxon>Mortierellomycetes</taxon>
        <taxon>Mortierellales</taxon>
        <taxon>Mortierellaceae</taxon>
        <taxon>Entomortierella</taxon>
    </lineage>
</organism>
<dbReference type="PANTHER" id="PTHR28529:SF2">
    <property type="entry name" value="DNA REPAIR PROTEIN SWI5 HOMOLOG"/>
    <property type="match status" value="1"/>
</dbReference>
<dbReference type="AlphaFoldDB" id="A0A9P6T2R2"/>